<dbReference type="Proteomes" id="UP000663846">
    <property type="component" value="Unassembled WGS sequence"/>
</dbReference>
<comment type="caution">
    <text evidence="1">The sequence shown here is derived from an EMBL/GenBank/DDBJ whole genome shotgun (WGS) entry which is preliminary data.</text>
</comment>
<name>A0A8H3BZF4_9AGAM</name>
<proteinExistence type="predicted"/>
<evidence type="ECO:0000313" key="2">
    <source>
        <dbReference type="Proteomes" id="UP000663846"/>
    </source>
</evidence>
<reference evidence="1" key="1">
    <citation type="submission" date="2021-01" db="EMBL/GenBank/DDBJ databases">
        <authorList>
            <person name="Kaushik A."/>
        </authorList>
    </citation>
    <scope>NUCLEOTIDE SEQUENCE</scope>
    <source>
        <strain evidence="1">AG1-1C</strain>
    </source>
</reference>
<protein>
    <recommendedName>
        <fullName evidence="3">BTB domain-containing protein</fullName>
    </recommendedName>
</protein>
<dbReference type="AlphaFoldDB" id="A0A8H3BZF4"/>
<evidence type="ECO:0000313" key="1">
    <source>
        <dbReference type="EMBL" id="CAE6467669.1"/>
    </source>
</evidence>
<organism evidence="1 2">
    <name type="scientific">Rhizoctonia solani</name>
    <dbReference type="NCBI Taxonomy" id="456999"/>
    <lineage>
        <taxon>Eukaryota</taxon>
        <taxon>Fungi</taxon>
        <taxon>Dikarya</taxon>
        <taxon>Basidiomycota</taxon>
        <taxon>Agaricomycotina</taxon>
        <taxon>Agaricomycetes</taxon>
        <taxon>Cantharellales</taxon>
        <taxon>Ceratobasidiaceae</taxon>
        <taxon>Rhizoctonia</taxon>
    </lineage>
</organism>
<dbReference type="InterPro" id="IPR011333">
    <property type="entry name" value="SKP1/BTB/POZ_sf"/>
</dbReference>
<accession>A0A8H3BZF4</accession>
<sequence length="263" mass="29918">MHSGFFEDMLSIPSNDDTEGTESNPMNVPHELCTDQSFTILCKFMYPKRMGYFLNVLAYDIDIWGHVLKATDALQMTDTRTIILDRLQGHEVNTSNAVKFLQICMDYEETPRCLIFKCLTILAYRRQRITPEEVGALGEKGTYLVNYTRERVLLTLALMATGGPLELEGEAKRLLSLGDRRFAILRRVIDNISASDRHARKTDADAPNIFQLCYYPTLCDSCARQEASNQRLFKLVFDKVVMSCVDELIQVPDTLGAHMSLKD</sequence>
<dbReference type="Gene3D" id="3.30.710.10">
    <property type="entry name" value="Potassium Channel Kv1.1, Chain A"/>
    <property type="match status" value="1"/>
</dbReference>
<evidence type="ECO:0008006" key="3">
    <source>
        <dbReference type="Google" id="ProtNLM"/>
    </source>
</evidence>
<dbReference type="EMBL" id="CAJMWS010000890">
    <property type="protein sequence ID" value="CAE6467669.1"/>
    <property type="molecule type" value="Genomic_DNA"/>
</dbReference>
<gene>
    <name evidence="1" type="ORF">RDB_LOCUS169764</name>
</gene>